<accession>A0ABR2LHB9</accession>
<keyword evidence="3" id="KW-1185">Reference proteome</keyword>
<proteinExistence type="predicted"/>
<evidence type="ECO:0000313" key="3">
    <source>
        <dbReference type="Proteomes" id="UP001412067"/>
    </source>
</evidence>
<evidence type="ECO:0000256" key="1">
    <source>
        <dbReference type="SAM" id="MobiDB-lite"/>
    </source>
</evidence>
<evidence type="ECO:0000313" key="2">
    <source>
        <dbReference type="EMBL" id="KAK8941529.1"/>
    </source>
</evidence>
<feature type="region of interest" description="Disordered" evidence="1">
    <location>
        <begin position="137"/>
        <end position="156"/>
    </location>
</feature>
<dbReference type="PANTHER" id="PTHR31110">
    <property type="entry name" value="PESTICIDAL CRYSTAL CRY8BA PROTEIN"/>
    <property type="match status" value="1"/>
</dbReference>
<feature type="region of interest" description="Disordered" evidence="1">
    <location>
        <begin position="18"/>
        <end position="48"/>
    </location>
</feature>
<dbReference type="EMBL" id="JBBWWR010000019">
    <property type="protein sequence ID" value="KAK8941529.1"/>
    <property type="molecule type" value="Genomic_DNA"/>
</dbReference>
<protein>
    <submittedName>
        <fullName evidence="2">Uncharacterized protein</fullName>
    </submittedName>
</protein>
<sequence>MFTEGLDPHALQWIREQRTDSLHGRSNGGRGLGIPLPEKFRSGHLPRTIPLSRTMPVEEYSELGSDMDDSSDTDEEIYGVKYSIDFSPSQNSLSRRSIRNGGTRAGQKIAFYSDCYSDYSSSVEAAGKPVRQQWKQGSMSGCTEEDEDGSLEICGNSDFGRSVGRGEVDGFEDRTRGRFTEESCSSKSHFLNKEEVSAAKGRPVDIPSAPPFLYSQDEICQPIDTVTNSKHNQNISSGSTGIETSETSKFSSLKVPTFHACGQGHWHSVLAYDACVRLCLHSWARGCMEAPIFLENECSLLRNAFGLQYILLQSEEELLEKRSSEPEGASVKPKKIIGKMKVQARKVKMTLDMPSGCNYLSLRTPTVKLESFRYRMSNFQSALSSGWESLQGIRVFPHLPSNSSFSKQSLAYMQATTQYIKHFSVFLKLECVLFGALLPMMLCKNHFLVF</sequence>
<comment type="caution">
    <text evidence="2">The sequence shown here is derived from an EMBL/GenBank/DDBJ whole genome shotgun (WGS) entry which is preliminary data.</text>
</comment>
<dbReference type="PANTHER" id="PTHR31110:SF2">
    <property type="entry name" value="PESTICIDAL CRYSTAL CRY8BA PROTEIN"/>
    <property type="match status" value="1"/>
</dbReference>
<reference evidence="2 3" key="1">
    <citation type="journal article" date="2022" name="Nat. Plants">
        <title>Genomes of leafy and leafless Platanthera orchids illuminate the evolution of mycoheterotrophy.</title>
        <authorList>
            <person name="Li M.H."/>
            <person name="Liu K.W."/>
            <person name="Li Z."/>
            <person name="Lu H.C."/>
            <person name="Ye Q.L."/>
            <person name="Zhang D."/>
            <person name="Wang J.Y."/>
            <person name="Li Y.F."/>
            <person name="Zhong Z.M."/>
            <person name="Liu X."/>
            <person name="Yu X."/>
            <person name="Liu D.K."/>
            <person name="Tu X.D."/>
            <person name="Liu B."/>
            <person name="Hao Y."/>
            <person name="Liao X.Y."/>
            <person name="Jiang Y.T."/>
            <person name="Sun W.H."/>
            <person name="Chen J."/>
            <person name="Chen Y.Q."/>
            <person name="Ai Y."/>
            <person name="Zhai J.W."/>
            <person name="Wu S.S."/>
            <person name="Zhou Z."/>
            <person name="Hsiao Y.Y."/>
            <person name="Wu W.L."/>
            <person name="Chen Y.Y."/>
            <person name="Lin Y.F."/>
            <person name="Hsu J.L."/>
            <person name="Li C.Y."/>
            <person name="Wang Z.W."/>
            <person name="Zhao X."/>
            <person name="Zhong W.Y."/>
            <person name="Ma X.K."/>
            <person name="Ma L."/>
            <person name="Huang J."/>
            <person name="Chen G.Z."/>
            <person name="Huang M.Z."/>
            <person name="Huang L."/>
            <person name="Peng D.H."/>
            <person name="Luo Y.B."/>
            <person name="Zou S.Q."/>
            <person name="Chen S.P."/>
            <person name="Lan S."/>
            <person name="Tsai W.C."/>
            <person name="Van de Peer Y."/>
            <person name="Liu Z.J."/>
        </authorList>
    </citation>
    <scope>NUCLEOTIDE SEQUENCE [LARGE SCALE GENOMIC DNA]</scope>
    <source>
        <strain evidence="2">Lor288</strain>
    </source>
</reference>
<name>A0ABR2LHB9_9ASPA</name>
<dbReference type="Proteomes" id="UP001412067">
    <property type="component" value="Unassembled WGS sequence"/>
</dbReference>
<gene>
    <name evidence="2" type="ORF">KSP40_PGU018169</name>
</gene>
<organism evidence="2 3">
    <name type="scientific">Platanthera guangdongensis</name>
    <dbReference type="NCBI Taxonomy" id="2320717"/>
    <lineage>
        <taxon>Eukaryota</taxon>
        <taxon>Viridiplantae</taxon>
        <taxon>Streptophyta</taxon>
        <taxon>Embryophyta</taxon>
        <taxon>Tracheophyta</taxon>
        <taxon>Spermatophyta</taxon>
        <taxon>Magnoliopsida</taxon>
        <taxon>Liliopsida</taxon>
        <taxon>Asparagales</taxon>
        <taxon>Orchidaceae</taxon>
        <taxon>Orchidoideae</taxon>
        <taxon>Orchideae</taxon>
        <taxon>Orchidinae</taxon>
        <taxon>Platanthera</taxon>
    </lineage>
</organism>